<dbReference type="GO" id="GO:0033818">
    <property type="term" value="F:beta-ketoacyl-acyl-carrier-protein synthase III activity"/>
    <property type="evidence" value="ECO:0007669"/>
    <property type="project" value="UniProtKB-EC"/>
</dbReference>
<proteinExistence type="predicted"/>
<reference evidence="1 2" key="1">
    <citation type="submission" date="2018-06" db="EMBL/GenBank/DDBJ databases">
        <authorList>
            <consortium name="Pathogen Informatics"/>
            <person name="Doyle S."/>
        </authorList>
    </citation>
    <scope>NUCLEOTIDE SEQUENCE [LARGE SCALE GENOMIC DNA]</scope>
    <source>
        <strain evidence="1 2">NCTC5664</strain>
    </source>
</reference>
<name>A0A380E268_STAAU</name>
<dbReference type="GO" id="GO:0004315">
    <property type="term" value="F:3-oxoacyl-[acyl-carrier-protein] synthase activity"/>
    <property type="evidence" value="ECO:0007669"/>
    <property type="project" value="UniProtKB-EC"/>
</dbReference>
<keyword evidence="1" id="KW-0808">Transferase</keyword>
<sequence>MVQVAVIIGEVSEGRGIISYEMGSDGTGGKHLYLDKDTGKLKMNGSRSI</sequence>
<keyword evidence="1" id="KW-0012">Acyltransferase</keyword>
<accession>A0A380E268</accession>
<dbReference type="EC" id="2.3.1.41" evidence="1"/>
<gene>
    <name evidence="1" type="primary">fabH_3</name>
    <name evidence="1" type="ORF">NCTC5664_02686</name>
</gene>
<dbReference type="EC" id="2.3.1.180" evidence="1"/>
<protein>
    <submittedName>
        <fullName evidence="1">3-oxoacyl-[acyl-carrier-protein] synthase, KASIII</fullName>
        <ecNumber evidence="1">2.3.1.180</ecNumber>
        <ecNumber evidence="1">2.3.1.41</ecNumber>
    </submittedName>
</protein>
<dbReference type="Proteomes" id="UP000254502">
    <property type="component" value="Unassembled WGS sequence"/>
</dbReference>
<evidence type="ECO:0000313" key="1">
    <source>
        <dbReference type="EMBL" id="SUK85373.1"/>
    </source>
</evidence>
<evidence type="ECO:0000313" key="2">
    <source>
        <dbReference type="Proteomes" id="UP000254502"/>
    </source>
</evidence>
<dbReference type="AlphaFoldDB" id="A0A380E268"/>
<organism evidence="1 2">
    <name type="scientific">Staphylococcus aureus</name>
    <dbReference type="NCBI Taxonomy" id="1280"/>
    <lineage>
        <taxon>Bacteria</taxon>
        <taxon>Bacillati</taxon>
        <taxon>Bacillota</taxon>
        <taxon>Bacilli</taxon>
        <taxon>Bacillales</taxon>
        <taxon>Staphylococcaceae</taxon>
        <taxon>Staphylococcus</taxon>
    </lineage>
</organism>
<dbReference type="EMBL" id="UHAQ01000003">
    <property type="protein sequence ID" value="SUK85373.1"/>
    <property type="molecule type" value="Genomic_DNA"/>
</dbReference>